<accession>A0A9P8UDX1</accession>
<evidence type="ECO:0000256" key="1">
    <source>
        <dbReference type="SAM" id="SignalP"/>
    </source>
</evidence>
<evidence type="ECO:0000313" key="2">
    <source>
        <dbReference type="EMBL" id="KAH6648133.1"/>
    </source>
</evidence>
<keyword evidence="1" id="KW-0732">Signal</keyword>
<proteinExistence type="predicted"/>
<protein>
    <submittedName>
        <fullName evidence="2">Uncharacterized protein</fullName>
    </submittedName>
</protein>
<dbReference type="GeneID" id="70132669"/>
<dbReference type="Proteomes" id="UP000758603">
    <property type="component" value="Unassembled WGS sequence"/>
</dbReference>
<keyword evidence="3" id="KW-1185">Reference proteome</keyword>
<dbReference type="Gene3D" id="2.60.120.260">
    <property type="entry name" value="Galactose-binding domain-like"/>
    <property type="match status" value="1"/>
</dbReference>
<dbReference type="AlphaFoldDB" id="A0A9P8UDX1"/>
<dbReference type="RefSeq" id="XP_045954645.1">
    <property type="nucleotide sequence ID" value="XM_046103778.1"/>
</dbReference>
<dbReference type="EMBL" id="JAGPXC010000008">
    <property type="protein sequence ID" value="KAH6648133.1"/>
    <property type="molecule type" value="Genomic_DNA"/>
</dbReference>
<sequence length="506" mass="52195">MTSLRNILFSLYSLSSLAYAAPLQEDLEGRNLNKLLCALENPIISVLGAKTSATAFCSSYLSIATQTFSATATTSTSTSTTTTVLTGTQVITDPTSTSTIVSSVTTTAVVFTTSDDTAAPTALKRDVNFGKPSTVSVPAQLTKFAATVLSSACSCLSIPTPSVTNTQTVTSTVSRTSTTSTFAGTTTYTPVAYTTTTTTDTATSTSTILKSNVLSTIVAIVNQDNYQSFCSDILAYTTPVTTAYETTTATTAVTASKTTTVTSYATITTTVVQGAAKRQESGATDTTSAATTNATPVELATYPADYVTSACSMAVTSPATSTISSTITVTTTQTSVQLATVTAQATSVITKTCAKYPVSNSGFETGTFSGWTYYNPIGGAGGSWSIVSGGYSSSYAAQLTMLNPDTSKYGGFAGYITQNVATCVGLSYTVSFNYDCTTVNNGLAIYAWGGGGNSGQFSCPSAGNWYSTSWTFTATSTSTAIYVEGVQNGVARGTILFDNIVVTLNQ</sequence>
<organism evidence="2 3">
    <name type="scientific">Truncatella angustata</name>
    <dbReference type="NCBI Taxonomy" id="152316"/>
    <lineage>
        <taxon>Eukaryota</taxon>
        <taxon>Fungi</taxon>
        <taxon>Dikarya</taxon>
        <taxon>Ascomycota</taxon>
        <taxon>Pezizomycotina</taxon>
        <taxon>Sordariomycetes</taxon>
        <taxon>Xylariomycetidae</taxon>
        <taxon>Amphisphaeriales</taxon>
        <taxon>Sporocadaceae</taxon>
        <taxon>Truncatella</taxon>
    </lineage>
</organism>
<comment type="caution">
    <text evidence="2">The sequence shown here is derived from an EMBL/GenBank/DDBJ whole genome shotgun (WGS) entry which is preliminary data.</text>
</comment>
<name>A0A9P8UDX1_9PEZI</name>
<reference evidence="2" key="1">
    <citation type="journal article" date="2021" name="Nat. Commun.">
        <title>Genetic determinants of endophytism in the Arabidopsis root mycobiome.</title>
        <authorList>
            <person name="Mesny F."/>
            <person name="Miyauchi S."/>
            <person name="Thiergart T."/>
            <person name="Pickel B."/>
            <person name="Atanasova L."/>
            <person name="Karlsson M."/>
            <person name="Huettel B."/>
            <person name="Barry K.W."/>
            <person name="Haridas S."/>
            <person name="Chen C."/>
            <person name="Bauer D."/>
            <person name="Andreopoulos W."/>
            <person name="Pangilinan J."/>
            <person name="LaButti K."/>
            <person name="Riley R."/>
            <person name="Lipzen A."/>
            <person name="Clum A."/>
            <person name="Drula E."/>
            <person name="Henrissat B."/>
            <person name="Kohler A."/>
            <person name="Grigoriev I.V."/>
            <person name="Martin F.M."/>
            <person name="Hacquard S."/>
        </authorList>
    </citation>
    <scope>NUCLEOTIDE SEQUENCE</scope>
    <source>
        <strain evidence="2">MPI-SDFR-AT-0073</strain>
    </source>
</reference>
<feature type="signal peptide" evidence="1">
    <location>
        <begin position="1"/>
        <end position="20"/>
    </location>
</feature>
<feature type="chain" id="PRO_5040335654" evidence="1">
    <location>
        <begin position="21"/>
        <end position="506"/>
    </location>
</feature>
<gene>
    <name evidence="2" type="ORF">BKA67DRAFT_579618</name>
</gene>
<evidence type="ECO:0000313" key="3">
    <source>
        <dbReference type="Proteomes" id="UP000758603"/>
    </source>
</evidence>
<dbReference type="OrthoDB" id="4776726at2759"/>